<reference evidence="3" key="1">
    <citation type="submission" date="2022-07" db="EMBL/GenBank/DDBJ databases">
        <title>Fungi with potential for degradation of polypropylene.</title>
        <authorList>
            <person name="Gostincar C."/>
        </authorList>
    </citation>
    <scope>NUCLEOTIDE SEQUENCE</scope>
    <source>
        <strain evidence="3">EXF-13287</strain>
    </source>
</reference>
<dbReference type="Pfam" id="PF01425">
    <property type="entry name" value="Amidase"/>
    <property type="match status" value="1"/>
</dbReference>
<evidence type="ECO:0000313" key="3">
    <source>
        <dbReference type="EMBL" id="KAJ9165694.1"/>
    </source>
</evidence>
<keyword evidence="4" id="KW-1185">Reference proteome</keyword>
<dbReference type="PANTHER" id="PTHR11895:SF67">
    <property type="entry name" value="AMIDASE DOMAIN-CONTAINING PROTEIN"/>
    <property type="match status" value="1"/>
</dbReference>
<dbReference type="InterPro" id="IPR036928">
    <property type="entry name" value="AS_sf"/>
</dbReference>
<evidence type="ECO:0000259" key="2">
    <source>
        <dbReference type="Pfam" id="PF01425"/>
    </source>
</evidence>
<gene>
    <name evidence="3" type="ORF">NKR19_g175</name>
</gene>
<dbReference type="PROSITE" id="PS00571">
    <property type="entry name" value="AMIDASES"/>
    <property type="match status" value="1"/>
</dbReference>
<dbReference type="Proteomes" id="UP001174691">
    <property type="component" value="Unassembled WGS sequence"/>
</dbReference>
<dbReference type="SUPFAM" id="SSF75304">
    <property type="entry name" value="Amidase signature (AS) enzymes"/>
    <property type="match status" value="1"/>
</dbReference>
<dbReference type="InterPro" id="IPR020556">
    <property type="entry name" value="Amidase_CS"/>
</dbReference>
<proteinExistence type="inferred from homology"/>
<dbReference type="EMBL" id="JANBVN010000002">
    <property type="protein sequence ID" value="KAJ9165694.1"/>
    <property type="molecule type" value="Genomic_DNA"/>
</dbReference>
<protein>
    <submittedName>
        <fullName evidence="3">Amidase signature enzyme</fullName>
    </submittedName>
</protein>
<sequence>MGSNAEAGPSHEGEDASASLAVARHRQFINYPVPLQGPNTPYNDTRKSNPGIRSWLIKPSALAMESFEFIRARVWRDAGFGRLRDIRKEIEDYEPWFEPTVVPLEGPPSSGKAPAVGLPAIQPTDDWNSGIGPAVKYYSIDDYHQLYLSGEVTPTDVANALLPLIQQKEPRSRHALAFFQSKAALVRSAAEASTRRYKEGRPLGPLDGVPTAVKDEYDIDGYETCLGSVNDYTGKICEDGSITTWTVRKLQEAGAVIIGKTSMHEFGLDTPGNNPVKGTPLNPFNKEYYTGGSSSGTGYAVSAGLIPIGLGSDGGGSIRIPSSMCGVFGLKPTHQRVSSKPGQNHSLTCAVLGPMACDVKSLHTVFEIIAQPHPTSPFPPFRLTGAPRLRPKVLGIPKAWLNAATPAIQSLYQNMINLLVNKKGYKTIDIDLPYLVEGQTAHAMTVLTDAATLLPDTRGLTPANKIMIALGRVTRAEDYLLAQKLRHVIARHLAWLWEQHPGMLIITPTTACEGWPIIGGQAELDYGVNDGDQTIKSMEYVWLANFLGLPSMSVPAGFVGPRGSAEAGQVVDGQLRDKVEGIPVGIMATGEWCSEEALIRWALDCEELGPSGQSMPPTWVDVFALARDVKKNAEQRQEVRAA</sequence>
<dbReference type="Gene3D" id="3.90.1300.10">
    <property type="entry name" value="Amidase signature (AS) domain"/>
    <property type="match status" value="1"/>
</dbReference>
<dbReference type="GO" id="GO:0003824">
    <property type="term" value="F:catalytic activity"/>
    <property type="evidence" value="ECO:0007669"/>
    <property type="project" value="InterPro"/>
</dbReference>
<name>A0AA38W185_9PEZI</name>
<comment type="caution">
    <text evidence="3">The sequence shown here is derived from an EMBL/GenBank/DDBJ whole genome shotgun (WGS) entry which is preliminary data.</text>
</comment>
<accession>A0AA38W185</accession>
<dbReference type="InterPro" id="IPR000120">
    <property type="entry name" value="Amidase"/>
</dbReference>
<dbReference type="InterPro" id="IPR023631">
    <property type="entry name" value="Amidase_dom"/>
</dbReference>
<evidence type="ECO:0000313" key="4">
    <source>
        <dbReference type="Proteomes" id="UP001174691"/>
    </source>
</evidence>
<feature type="domain" description="Amidase" evidence="2">
    <location>
        <begin position="183"/>
        <end position="598"/>
    </location>
</feature>
<dbReference type="AlphaFoldDB" id="A0AA38W185"/>
<comment type="similarity">
    <text evidence="1">Belongs to the amidase family.</text>
</comment>
<dbReference type="PANTHER" id="PTHR11895">
    <property type="entry name" value="TRANSAMIDASE"/>
    <property type="match status" value="1"/>
</dbReference>
<organism evidence="3 4">
    <name type="scientific">Coniochaeta hoffmannii</name>
    <dbReference type="NCBI Taxonomy" id="91930"/>
    <lineage>
        <taxon>Eukaryota</taxon>
        <taxon>Fungi</taxon>
        <taxon>Dikarya</taxon>
        <taxon>Ascomycota</taxon>
        <taxon>Pezizomycotina</taxon>
        <taxon>Sordariomycetes</taxon>
        <taxon>Sordariomycetidae</taxon>
        <taxon>Coniochaetales</taxon>
        <taxon>Coniochaetaceae</taxon>
        <taxon>Coniochaeta</taxon>
    </lineage>
</organism>
<evidence type="ECO:0000256" key="1">
    <source>
        <dbReference type="ARBA" id="ARBA00009199"/>
    </source>
</evidence>